<dbReference type="Gene3D" id="3.30.470.10">
    <property type="match status" value="1"/>
</dbReference>
<dbReference type="InterPro" id="IPR018300">
    <property type="entry name" value="Aminotrans_IV_CS"/>
</dbReference>
<protein>
    <recommendedName>
        <fullName evidence="5 12">D-alanine aminotransferase</fullName>
        <ecNumber evidence="4 12">2.6.1.21</ecNumber>
    </recommendedName>
</protein>
<evidence type="ECO:0000256" key="4">
    <source>
        <dbReference type="ARBA" id="ARBA00012874"/>
    </source>
</evidence>
<dbReference type="OrthoDB" id="9805628at2"/>
<name>A0A3S0AXD9_9ENTE</name>
<dbReference type="GO" id="GO:0030170">
    <property type="term" value="F:pyridoxal phosphate binding"/>
    <property type="evidence" value="ECO:0007669"/>
    <property type="project" value="InterPro"/>
</dbReference>
<dbReference type="PANTHER" id="PTHR42743:SF10">
    <property type="entry name" value="D-ALANINE AMINOTRANSFERASE"/>
    <property type="match status" value="1"/>
</dbReference>
<dbReference type="NCBIfam" id="TIGR01121">
    <property type="entry name" value="D_amino_aminoT"/>
    <property type="match status" value="1"/>
</dbReference>
<dbReference type="RefSeq" id="WP_125943312.1">
    <property type="nucleotide sequence ID" value="NZ_PXZH01000002.1"/>
</dbReference>
<proteinExistence type="inferred from homology"/>
<gene>
    <name evidence="13" type="primary">dat</name>
    <name evidence="13" type="ORF">C7P63_06290</name>
</gene>
<comment type="caution">
    <text evidence="13">The sequence shown here is derived from an EMBL/GenBank/DDBJ whole genome shotgun (WGS) entry which is preliminary data.</text>
</comment>
<dbReference type="GO" id="GO:0008652">
    <property type="term" value="P:amino acid biosynthetic process"/>
    <property type="evidence" value="ECO:0007669"/>
    <property type="project" value="UniProtKB-ARBA"/>
</dbReference>
<dbReference type="GO" id="GO:0047810">
    <property type="term" value="F:D-alanine-2-oxoglutarate aminotransferase activity"/>
    <property type="evidence" value="ECO:0007669"/>
    <property type="project" value="UniProtKB-EC"/>
</dbReference>
<dbReference type="FunFam" id="3.30.470.10:FF:000009">
    <property type="entry name" value="D-alanine aminotransferase"/>
    <property type="match status" value="1"/>
</dbReference>
<evidence type="ECO:0000256" key="6">
    <source>
        <dbReference type="ARBA" id="ARBA00022576"/>
    </source>
</evidence>
<keyword evidence="14" id="KW-1185">Reference proteome</keyword>
<dbReference type="EMBL" id="PXZH01000002">
    <property type="protein sequence ID" value="RST89379.1"/>
    <property type="molecule type" value="Genomic_DNA"/>
</dbReference>
<comment type="function">
    <text evidence="12">Acts on the D-isomers of alanine, leucine, aspartate, glutamate, aminobutyrate, norvaline and asparagine. The enzyme transfers an amino group from a substrate D-amino acid to the pyridoxal phosphate cofactor to form pyridoxamine and an alpha-keto acid in the first half-reaction.</text>
</comment>
<reference evidence="13 14" key="1">
    <citation type="submission" date="2018-03" db="EMBL/GenBank/DDBJ databases">
        <authorList>
            <person name="Gulvik C.A."/>
        </authorList>
    </citation>
    <scope>NUCLEOTIDE SEQUENCE [LARGE SCALE GENOMIC DNA]</scope>
    <source>
        <strain evidence="13 14">JCM 31581</strain>
    </source>
</reference>
<comment type="similarity">
    <text evidence="2 10">Belongs to the class-IV pyridoxal-phosphate-dependent aminotransferase family.</text>
</comment>
<evidence type="ECO:0000313" key="13">
    <source>
        <dbReference type="EMBL" id="RST89379.1"/>
    </source>
</evidence>
<evidence type="ECO:0000256" key="9">
    <source>
        <dbReference type="ARBA" id="ARBA00047911"/>
    </source>
</evidence>
<dbReference type="GO" id="GO:0046394">
    <property type="term" value="P:carboxylic acid biosynthetic process"/>
    <property type="evidence" value="ECO:0007669"/>
    <property type="project" value="UniProtKB-ARBA"/>
</dbReference>
<dbReference type="Pfam" id="PF01063">
    <property type="entry name" value="Aminotran_4"/>
    <property type="match status" value="1"/>
</dbReference>
<dbReference type="Gene3D" id="3.20.10.10">
    <property type="entry name" value="D-amino Acid Aminotransferase, subunit A, domain 2"/>
    <property type="match status" value="1"/>
</dbReference>
<evidence type="ECO:0000256" key="12">
    <source>
        <dbReference type="RuleBase" id="RU004520"/>
    </source>
</evidence>
<dbReference type="InterPro" id="IPR001544">
    <property type="entry name" value="Aminotrans_IV"/>
</dbReference>
<dbReference type="FunFam" id="3.20.10.10:FF:000002">
    <property type="entry name" value="D-alanine aminotransferase"/>
    <property type="match status" value="1"/>
</dbReference>
<dbReference type="PROSITE" id="PS00770">
    <property type="entry name" value="AA_TRANSFER_CLASS_4"/>
    <property type="match status" value="1"/>
</dbReference>
<dbReference type="Proteomes" id="UP000277864">
    <property type="component" value="Unassembled WGS sequence"/>
</dbReference>
<dbReference type="InterPro" id="IPR050571">
    <property type="entry name" value="Class-IV_PLP-Dep_Aminotrnsfr"/>
</dbReference>
<comment type="cofactor">
    <cofactor evidence="1 11">
        <name>pyridoxal 5'-phosphate</name>
        <dbReference type="ChEBI" id="CHEBI:597326"/>
    </cofactor>
</comment>
<dbReference type="InterPro" id="IPR005784">
    <property type="entry name" value="D_amino_transT"/>
</dbReference>
<dbReference type="InterPro" id="IPR043132">
    <property type="entry name" value="BCAT-like_C"/>
</dbReference>
<comment type="catalytic activity">
    <reaction evidence="9 12">
        <text>D-alanine + 2-oxoglutarate = D-glutamate + pyruvate</text>
        <dbReference type="Rhea" id="RHEA:15869"/>
        <dbReference type="ChEBI" id="CHEBI:15361"/>
        <dbReference type="ChEBI" id="CHEBI:16810"/>
        <dbReference type="ChEBI" id="CHEBI:29986"/>
        <dbReference type="ChEBI" id="CHEBI:57416"/>
        <dbReference type="EC" id="2.6.1.21"/>
    </reaction>
</comment>
<evidence type="ECO:0000256" key="1">
    <source>
        <dbReference type="ARBA" id="ARBA00001933"/>
    </source>
</evidence>
<sequence>MKVLYKNQLIDREQAQVIDIEDRGYQFGDGVYEVIRVYNGHTFTLKEHLTRLFESAKKIKLTIPYKKKEITALVFQLIQANQLTEGTVYLQITRGNQSPRQHDFHLSQQSESILTGSTNPKAVNRAQLQQGVKATLIPDTRWLHCDIKSLNLLVNLLANAQAHEQGATEGIFHRDEIVTEGSHSNVFIVKNKQVITHPANHLILNGITRQVILAQCAATGIQLEEREFTRKELLEADEVFFTSTSTEGQGITEIDGQIIGDGQVGPLTKQIQQLVFQEINKQCGKIYV</sequence>
<evidence type="ECO:0000256" key="7">
    <source>
        <dbReference type="ARBA" id="ARBA00022679"/>
    </source>
</evidence>
<evidence type="ECO:0000256" key="5">
    <source>
        <dbReference type="ARBA" id="ARBA00021779"/>
    </source>
</evidence>
<evidence type="ECO:0000256" key="3">
    <source>
        <dbReference type="ARBA" id="ARBA00011738"/>
    </source>
</evidence>
<dbReference type="EC" id="2.6.1.21" evidence="4 12"/>
<evidence type="ECO:0000256" key="10">
    <source>
        <dbReference type="RuleBase" id="RU004106"/>
    </source>
</evidence>
<accession>A0A3S0AXD9</accession>
<evidence type="ECO:0000256" key="11">
    <source>
        <dbReference type="RuleBase" id="RU004516"/>
    </source>
</evidence>
<dbReference type="GO" id="GO:0046416">
    <property type="term" value="P:D-amino acid metabolic process"/>
    <property type="evidence" value="ECO:0007669"/>
    <property type="project" value="InterPro"/>
</dbReference>
<dbReference type="CDD" id="cd01558">
    <property type="entry name" value="D-AAT_like"/>
    <property type="match status" value="1"/>
</dbReference>
<dbReference type="GO" id="GO:0005829">
    <property type="term" value="C:cytosol"/>
    <property type="evidence" value="ECO:0007669"/>
    <property type="project" value="TreeGrafter"/>
</dbReference>
<evidence type="ECO:0000256" key="8">
    <source>
        <dbReference type="ARBA" id="ARBA00022898"/>
    </source>
</evidence>
<keyword evidence="8 11" id="KW-0663">Pyridoxal phosphate</keyword>
<dbReference type="AlphaFoldDB" id="A0A3S0AXD9"/>
<keyword evidence="7" id="KW-0808">Transferase</keyword>
<comment type="subunit">
    <text evidence="3">Homodimer.</text>
</comment>
<dbReference type="PANTHER" id="PTHR42743">
    <property type="entry name" value="AMINO-ACID AMINOTRANSFERASE"/>
    <property type="match status" value="1"/>
</dbReference>
<dbReference type="InterPro" id="IPR036038">
    <property type="entry name" value="Aminotransferase-like"/>
</dbReference>
<keyword evidence="6" id="KW-0032">Aminotransferase</keyword>
<dbReference type="SUPFAM" id="SSF56752">
    <property type="entry name" value="D-aminoacid aminotransferase-like PLP-dependent enzymes"/>
    <property type="match status" value="1"/>
</dbReference>
<evidence type="ECO:0000313" key="14">
    <source>
        <dbReference type="Proteomes" id="UP000277864"/>
    </source>
</evidence>
<evidence type="ECO:0000256" key="2">
    <source>
        <dbReference type="ARBA" id="ARBA00009320"/>
    </source>
</evidence>
<organism evidence="13 14">
    <name type="scientific">Vagococcus humatus</name>
    <dbReference type="NCBI Taxonomy" id="1889241"/>
    <lineage>
        <taxon>Bacteria</taxon>
        <taxon>Bacillati</taxon>
        <taxon>Bacillota</taxon>
        <taxon>Bacilli</taxon>
        <taxon>Lactobacillales</taxon>
        <taxon>Enterococcaceae</taxon>
        <taxon>Vagococcus</taxon>
    </lineage>
</organism>
<dbReference type="InterPro" id="IPR043131">
    <property type="entry name" value="BCAT-like_N"/>
</dbReference>